<dbReference type="RefSeq" id="WP_159545534.1">
    <property type="nucleotide sequence ID" value="NZ_CP047156.1"/>
</dbReference>
<dbReference type="SUPFAM" id="SSF56112">
    <property type="entry name" value="Protein kinase-like (PK-like)"/>
    <property type="match status" value="1"/>
</dbReference>
<dbReference type="EMBL" id="CP047156">
    <property type="protein sequence ID" value="QHC00746.1"/>
    <property type="molecule type" value="Genomic_DNA"/>
</dbReference>
<dbReference type="GO" id="GO:0019748">
    <property type="term" value="P:secondary metabolic process"/>
    <property type="evidence" value="ECO:0007669"/>
    <property type="project" value="InterPro"/>
</dbReference>
<reference evidence="1 2" key="1">
    <citation type="journal article" date="2018" name="Int. J. Syst. Evol. Microbiol.">
        <title>Epidermidibacterium keratini gen. nov., sp. nov., a member of the family Sporichthyaceae, isolated from keratin epidermis.</title>
        <authorList>
            <person name="Lee D.G."/>
            <person name="Trujillo M.E."/>
            <person name="Kang S."/>
            <person name="Nam J.J."/>
            <person name="Kim Y.J."/>
        </authorList>
    </citation>
    <scope>NUCLEOTIDE SEQUENCE [LARGE SCALE GENOMIC DNA]</scope>
    <source>
        <strain evidence="1 2">EPI-7</strain>
    </source>
</reference>
<dbReference type="Proteomes" id="UP000463857">
    <property type="component" value="Chromosome"/>
</dbReference>
<evidence type="ECO:0000313" key="2">
    <source>
        <dbReference type="Proteomes" id="UP000463857"/>
    </source>
</evidence>
<gene>
    <name evidence="1" type="ORF">EK0264_10900</name>
</gene>
<sequence>MIAASDIPSGLRDQAYLGPDWAQWLERLPRIASDVLDAWDLRRDGDQAWHGCVSLVLPVVTADGMPAVLKVAFDGDDESQHEALALQHWGGDGAVRLLRADPRRRALLLERAQRRDLRSVEPVAACRVVAGLYSRLHIPAMPQLVTVTSYVDRWLTALATLPRDAPIPRRLVEQALTLGRALVGDPASTGVLVHGDLHYENVLAADREPWLVIDPKAMSGDPHYEPAPMLWNRLDDVAPSERRTATRDRFFTLVDEGSLDEDRARDWVIVRMVLNAHWMIEDAERMNRPLSAKERAWMTTCITVAKAVQG</sequence>
<proteinExistence type="predicted"/>
<dbReference type="InParanoid" id="A0A7L4YNN0"/>
<dbReference type="Gene3D" id="3.90.1200.10">
    <property type="match status" value="1"/>
</dbReference>
<evidence type="ECO:0000313" key="1">
    <source>
        <dbReference type="EMBL" id="QHC00746.1"/>
    </source>
</evidence>
<dbReference type="OrthoDB" id="3638028at2"/>
<dbReference type="KEGG" id="eke:EK0264_10900"/>
<keyword evidence="2" id="KW-1185">Reference proteome</keyword>
<dbReference type="Pfam" id="PF04655">
    <property type="entry name" value="APH_6_hur"/>
    <property type="match status" value="1"/>
</dbReference>
<dbReference type="InterPro" id="IPR011009">
    <property type="entry name" value="Kinase-like_dom_sf"/>
</dbReference>
<dbReference type="InterPro" id="IPR006748">
    <property type="entry name" value="NH2Glyco/OHUrea_AB-resist_kin"/>
</dbReference>
<accession>A0A7L4YNN0</accession>
<protein>
    <submittedName>
        <fullName evidence="1">Aminoglycoside resistance protein</fullName>
    </submittedName>
</protein>
<name>A0A7L4YNN0_9ACTN</name>
<dbReference type="GO" id="GO:0016773">
    <property type="term" value="F:phosphotransferase activity, alcohol group as acceptor"/>
    <property type="evidence" value="ECO:0007669"/>
    <property type="project" value="InterPro"/>
</dbReference>
<organism evidence="1 2">
    <name type="scientific">Epidermidibacterium keratini</name>
    <dbReference type="NCBI Taxonomy" id="1891644"/>
    <lineage>
        <taxon>Bacteria</taxon>
        <taxon>Bacillati</taxon>
        <taxon>Actinomycetota</taxon>
        <taxon>Actinomycetes</taxon>
        <taxon>Sporichthyales</taxon>
        <taxon>Sporichthyaceae</taxon>
        <taxon>Epidermidibacterium</taxon>
    </lineage>
</organism>
<dbReference type="AlphaFoldDB" id="A0A7L4YNN0"/>